<dbReference type="Pfam" id="PF00512">
    <property type="entry name" value="HisKA"/>
    <property type="match status" value="1"/>
</dbReference>
<dbReference type="InterPro" id="IPR003594">
    <property type="entry name" value="HATPase_dom"/>
</dbReference>
<feature type="domain" description="Response regulatory" evidence="9">
    <location>
        <begin position="407"/>
        <end position="522"/>
    </location>
</feature>
<feature type="modified residue" description="4-aspartylphosphate" evidence="7">
    <location>
        <position position="456"/>
    </location>
</feature>
<evidence type="ECO:0000259" key="9">
    <source>
        <dbReference type="PROSITE" id="PS50110"/>
    </source>
</evidence>
<protein>
    <recommendedName>
        <fullName evidence="2">histidine kinase</fullName>
        <ecNumber evidence="2">2.7.13.3</ecNumber>
    </recommendedName>
</protein>
<dbReference type="InterPro" id="IPR036097">
    <property type="entry name" value="HisK_dim/P_sf"/>
</dbReference>
<evidence type="ECO:0000256" key="5">
    <source>
        <dbReference type="ARBA" id="ARBA00022777"/>
    </source>
</evidence>
<evidence type="ECO:0000256" key="4">
    <source>
        <dbReference type="ARBA" id="ARBA00022679"/>
    </source>
</evidence>
<dbReference type="SMART" id="SM00448">
    <property type="entry name" value="REC"/>
    <property type="match status" value="1"/>
</dbReference>
<dbReference type="SUPFAM" id="SSF55874">
    <property type="entry name" value="ATPase domain of HSP90 chaperone/DNA topoisomerase II/histidine kinase"/>
    <property type="match status" value="1"/>
</dbReference>
<keyword evidence="4" id="KW-0808">Transferase</keyword>
<proteinExistence type="predicted"/>
<dbReference type="Gene3D" id="3.30.565.10">
    <property type="entry name" value="Histidine kinase-like ATPase, C-terminal domain"/>
    <property type="match status" value="1"/>
</dbReference>
<keyword evidence="11" id="KW-1185">Reference proteome</keyword>
<evidence type="ECO:0000313" key="11">
    <source>
        <dbReference type="Proteomes" id="UP000660381"/>
    </source>
</evidence>
<dbReference type="Gene3D" id="3.40.50.2300">
    <property type="match status" value="1"/>
</dbReference>
<dbReference type="InterPro" id="IPR003661">
    <property type="entry name" value="HisK_dim/P_dom"/>
</dbReference>
<dbReference type="CDD" id="cd16922">
    <property type="entry name" value="HATPase_EvgS-ArcB-TorS-like"/>
    <property type="match status" value="1"/>
</dbReference>
<dbReference type="PROSITE" id="PS50110">
    <property type="entry name" value="RESPONSE_REGULATORY"/>
    <property type="match status" value="1"/>
</dbReference>
<dbReference type="PRINTS" id="PR00344">
    <property type="entry name" value="BCTRLSENSOR"/>
</dbReference>
<evidence type="ECO:0000259" key="8">
    <source>
        <dbReference type="PROSITE" id="PS50109"/>
    </source>
</evidence>
<dbReference type="InterPro" id="IPR004358">
    <property type="entry name" value="Sig_transdc_His_kin-like_C"/>
</dbReference>
<evidence type="ECO:0000256" key="2">
    <source>
        <dbReference type="ARBA" id="ARBA00012438"/>
    </source>
</evidence>
<dbReference type="InterPro" id="IPR001789">
    <property type="entry name" value="Sig_transdc_resp-reg_receiver"/>
</dbReference>
<dbReference type="SUPFAM" id="SSF52172">
    <property type="entry name" value="CheY-like"/>
    <property type="match status" value="1"/>
</dbReference>
<dbReference type="InterPro" id="IPR036890">
    <property type="entry name" value="HATPase_C_sf"/>
</dbReference>
<dbReference type="InterPro" id="IPR035965">
    <property type="entry name" value="PAS-like_dom_sf"/>
</dbReference>
<dbReference type="EMBL" id="JACJTQ010000003">
    <property type="protein sequence ID" value="MBD2690823.1"/>
    <property type="molecule type" value="Genomic_DNA"/>
</dbReference>
<keyword evidence="3 7" id="KW-0597">Phosphoprotein</keyword>
<dbReference type="Pfam" id="PF00989">
    <property type="entry name" value="PAS"/>
    <property type="match status" value="1"/>
</dbReference>
<evidence type="ECO:0000256" key="3">
    <source>
        <dbReference type="ARBA" id="ARBA00022553"/>
    </source>
</evidence>
<dbReference type="SMART" id="SM00388">
    <property type="entry name" value="HisKA"/>
    <property type="match status" value="1"/>
</dbReference>
<dbReference type="EC" id="2.7.13.3" evidence="2"/>
<evidence type="ECO:0000256" key="6">
    <source>
        <dbReference type="ARBA" id="ARBA00023012"/>
    </source>
</evidence>
<dbReference type="RefSeq" id="WP_190905368.1">
    <property type="nucleotide sequence ID" value="NZ_JACJTQ010000003.1"/>
</dbReference>
<dbReference type="PANTHER" id="PTHR43047">
    <property type="entry name" value="TWO-COMPONENT HISTIDINE PROTEIN KINASE"/>
    <property type="match status" value="1"/>
</dbReference>
<comment type="caution">
    <text evidence="10">The sequence shown here is derived from an EMBL/GenBank/DDBJ whole genome shotgun (WGS) entry which is preliminary data.</text>
</comment>
<dbReference type="SUPFAM" id="SSF47384">
    <property type="entry name" value="Homodimeric domain of signal transducing histidine kinase"/>
    <property type="match status" value="1"/>
</dbReference>
<dbReference type="Pfam" id="PF00072">
    <property type="entry name" value="Response_reg"/>
    <property type="match status" value="1"/>
</dbReference>
<accession>A0ABR8IZK9</accession>
<dbReference type="InterPro" id="IPR011006">
    <property type="entry name" value="CheY-like_superfamily"/>
</dbReference>
<sequence length="622" mass="69372">MDKDLTLQLNRLRSTLGKMEVALGAIDDAIVWTGEDTKVQWCNTAFDRLVGRPHITILGRPLIQLLQITQQGQVITHEAYPVLIAMQDQLKATEYEFKQSQKTIILEISGNCIELVGGEKCAVLVIRDVTARKQTEAALQQAKEAADVANVAKSQFLANMSHELRTPLNIILGFTQLLTRYGSIDTQRQEYLDTIARSGEHLLKLIDDVLEMSKIEAGKTTFNQTGFDLKHLLDTISQMLRLKSQSKGLQLIFKLAPDLPQYICTDESKLRQVLINLLGNAIKFTQAGSVILRVRRDTEEIDTGIRLLFEVEDTGPGIELMELERLFEPFSQTQTGKNSQEGTGLGLPISQKFVRLMGGEMTVNSQVGVGTIFRFDIHSQEVRADEVQMAKSSQQVIALAPGQPKYRILVAEDKPEIRQIMIKLLQPVGFDVREANNGEEAIALSKSWCPDLVWMDMRMPVMDGYEATKRIKTASTSPPIVIALTGSAFEEDRIVALSTGCDDFVRKPFRVEVIFEKMAEYLGVKYIYATQETQLPIQMQSSVMFANELGDAMPAAGVAIAQMPANWLERLHQAAIRVNAKHILQLIEEIPPNQAALAKTLTNLVNDFLFEEILALTQSATS</sequence>
<reference evidence="10 11" key="1">
    <citation type="journal article" date="2020" name="ISME J.">
        <title>Comparative genomics reveals insights into cyanobacterial evolution and habitat adaptation.</title>
        <authorList>
            <person name="Chen M.Y."/>
            <person name="Teng W.K."/>
            <person name="Zhao L."/>
            <person name="Hu C.X."/>
            <person name="Zhou Y.K."/>
            <person name="Han B.P."/>
            <person name="Song L.R."/>
            <person name="Shu W.S."/>
        </authorList>
    </citation>
    <scope>NUCLEOTIDE SEQUENCE [LARGE SCALE GENOMIC DNA]</scope>
    <source>
        <strain evidence="10 11">FACHB-362</strain>
    </source>
</reference>
<dbReference type="Pfam" id="PF02518">
    <property type="entry name" value="HATPase_c"/>
    <property type="match status" value="1"/>
</dbReference>
<dbReference type="InterPro" id="IPR013767">
    <property type="entry name" value="PAS_fold"/>
</dbReference>
<comment type="catalytic activity">
    <reaction evidence="1">
        <text>ATP + protein L-histidine = ADP + protein N-phospho-L-histidine.</text>
        <dbReference type="EC" id="2.7.13.3"/>
    </reaction>
</comment>
<dbReference type="CDD" id="cd17546">
    <property type="entry name" value="REC_hyHK_CKI1_RcsC-like"/>
    <property type="match status" value="1"/>
</dbReference>
<dbReference type="CDD" id="cd00082">
    <property type="entry name" value="HisKA"/>
    <property type="match status" value="1"/>
</dbReference>
<keyword evidence="5" id="KW-0418">Kinase</keyword>
<evidence type="ECO:0000313" key="10">
    <source>
        <dbReference type="EMBL" id="MBD2690823.1"/>
    </source>
</evidence>
<gene>
    <name evidence="10" type="ORF">H6G68_03470</name>
</gene>
<dbReference type="SMART" id="SM00387">
    <property type="entry name" value="HATPase_c"/>
    <property type="match status" value="1"/>
</dbReference>
<dbReference type="InterPro" id="IPR005467">
    <property type="entry name" value="His_kinase_dom"/>
</dbReference>
<dbReference type="InterPro" id="IPR000014">
    <property type="entry name" value="PAS"/>
</dbReference>
<keyword evidence="6" id="KW-0902">Two-component regulatory system</keyword>
<dbReference type="SUPFAM" id="SSF55785">
    <property type="entry name" value="PYP-like sensor domain (PAS domain)"/>
    <property type="match status" value="1"/>
</dbReference>
<evidence type="ECO:0000256" key="7">
    <source>
        <dbReference type="PROSITE-ProRule" id="PRU00169"/>
    </source>
</evidence>
<dbReference type="Gene3D" id="1.10.287.130">
    <property type="match status" value="1"/>
</dbReference>
<organism evidence="10 11">
    <name type="scientific">Anabaena catenula FACHB-362</name>
    <dbReference type="NCBI Taxonomy" id="2692877"/>
    <lineage>
        <taxon>Bacteria</taxon>
        <taxon>Bacillati</taxon>
        <taxon>Cyanobacteriota</taxon>
        <taxon>Cyanophyceae</taxon>
        <taxon>Nostocales</taxon>
        <taxon>Nostocaceae</taxon>
        <taxon>Anabaena</taxon>
    </lineage>
</organism>
<name>A0ABR8IZK9_9NOST</name>
<feature type="domain" description="Histidine kinase" evidence="8">
    <location>
        <begin position="159"/>
        <end position="381"/>
    </location>
</feature>
<dbReference type="NCBIfam" id="TIGR00229">
    <property type="entry name" value="sensory_box"/>
    <property type="match status" value="1"/>
</dbReference>
<dbReference type="Gene3D" id="3.30.450.20">
    <property type="entry name" value="PAS domain"/>
    <property type="match status" value="1"/>
</dbReference>
<dbReference type="Proteomes" id="UP000660381">
    <property type="component" value="Unassembled WGS sequence"/>
</dbReference>
<dbReference type="PANTHER" id="PTHR43047:SF64">
    <property type="entry name" value="HISTIDINE KINASE CONTAINING CHEY-HOMOLOGOUS RECEIVER DOMAIN AND PAS DOMAIN-RELATED"/>
    <property type="match status" value="1"/>
</dbReference>
<dbReference type="PROSITE" id="PS50109">
    <property type="entry name" value="HIS_KIN"/>
    <property type="match status" value="1"/>
</dbReference>
<evidence type="ECO:0000256" key="1">
    <source>
        <dbReference type="ARBA" id="ARBA00000085"/>
    </source>
</evidence>